<feature type="domain" description="Knr4/Smi1-like" evidence="1">
    <location>
        <begin position="29"/>
        <end position="132"/>
    </location>
</feature>
<dbReference type="EMBL" id="CADIJQ010000010">
    <property type="protein sequence ID" value="CAB3733287.1"/>
    <property type="molecule type" value="Genomic_DNA"/>
</dbReference>
<keyword evidence="3" id="KW-1185">Reference proteome</keyword>
<organism evidence="2 3">
    <name type="scientific">Achromobacter kerstersii</name>
    <dbReference type="NCBI Taxonomy" id="1353890"/>
    <lineage>
        <taxon>Bacteria</taxon>
        <taxon>Pseudomonadati</taxon>
        <taxon>Pseudomonadota</taxon>
        <taxon>Betaproteobacteria</taxon>
        <taxon>Burkholderiales</taxon>
        <taxon>Alcaligenaceae</taxon>
        <taxon>Achromobacter</taxon>
    </lineage>
</organism>
<gene>
    <name evidence="2" type="ORF">LMG3441_04872</name>
</gene>
<dbReference type="AlphaFoldDB" id="A0A6S7AL77"/>
<dbReference type="InterPro" id="IPR037883">
    <property type="entry name" value="Knr4/Smi1-like_sf"/>
</dbReference>
<dbReference type="Pfam" id="PF09346">
    <property type="entry name" value="SMI1_KNR4"/>
    <property type="match status" value="1"/>
</dbReference>
<reference evidence="2 3" key="1">
    <citation type="submission" date="2020-04" db="EMBL/GenBank/DDBJ databases">
        <authorList>
            <person name="De Canck E."/>
        </authorList>
    </citation>
    <scope>NUCLEOTIDE SEQUENCE [LARGE SCALE GENOMIC DNA]</scope>
    <source>
        <strain evidence="2 3">LMG 3441</strain>
    </source>
</reference>
<evidence type="ECO:0000313" key="3">
    <source>
        <dbReference type="Proteomes" id="UP000494269"/>
    </source>
</evidence>
<name>A0A6S7AL77_9BURK</name>
<dbReference type="InterPro" id="IPR018958">
    <property type="entry name" value="Knr4/Smi1-like_dom"/>
</dbReference>
<dbReference type="SUPFAM" id="SSF160631">
    <property type="entry name" value="SMI1/KNR4-like"/>
    <property type="match status" value="1"/>
</dbReference>
<dbReference type="Proteomes" id="UP000494269">
    <property type="component" value="Unassembled WGS sequence"/>
</dbReference>
<proteinExistence type="predicted"/>
<sequence length="195" mass="21836">MISIPKIREQFSLFGELRPQPRSAWTGDIPLPESLADFYEQIGPWGETYHENVGPVGITLSETAISFPPLHRLWTLQAGYRWDASNGQRVADWRDEWLVIADMNADPFILETQTGQILFARHGAGSWTADEFAPDLLTFAAAAAAIGVVFHDADEDLRDDDWELKPKYREAAIREAAKVLGNGDEAESFFETLQG</sequence>
<evidence type="ECO:0000259" key="1">
    <source>
        <dbReference type="Pfam" id="PF09346"/>
    </source>
</evidence>
<evidence type="ECO:0000313" key="2">
    <source>
        <dbReference type="EMBL" id="CAB3733287.1"/>
    </source>
</evidence>
<dbReference type="RefSeq" id="WP_175171297.1">
    <property type="nucleotide sequence ID" value="NZ_CADIJQ010000010.1"/>
</dbReference>
<accession>A0A6S7AL77</accession>
<protein>
    <recommendedName>
        <fullName evidence="1">Knr4/Smi1-like domain-containing protein</fullName>
    </recommendedName>
</protein>